<reference evidence="1 2" key="1">
    <citation type="submission" date="2019-03" db="EMBL/GenBank/DDBJ databases">
        <title>Genome sequence of Sphingomonas sp. 17J27-24.</title>
        <authorList>
            <person name="Kim M."/>
            <person name="Maeng S."/>
            <person name="Sathiyaraj S."/>
        </authorList>
    </citation>
    <scope>NUCLEOTIDE SEQUENCE [LARGE SCALE GENOMIC DNA]</scope>
    <source>
        <strain evidence="1 2">17J27-24</strain>
    </source>
</reference>
<evidence type="ECO:0000313" key="1">
    <source>
        <dbReference type="EMBL" id="TFI60176.1"/>
    </source>
</evidence>
<dbReference type="InterPro" id="IPR021719">
    <property type="entry name" value="Prot_inh_I78"/>
</dbReference>
<dbReference type="EMBL" id="SPDV01000001">
    <property type="protein sequence ID" value="TFI60176.1"/>
    <property type="molecule type" value="Genomic_DNA"/>
</dbReference>
<organism evidence="1 2">
    <name type="scientific">Sphingomonas parva</name>
    <dbReference type="NCBI Taxonomy" id="2555898"/>
    <lineage>
        <taxon>Bacteria</taxon>
        <taxon>Pseudomonadati</taxon>
        <taxon>Pseudomonadota</taxon>
        <taxon>Alphaproteobacteria</taxon>
        <taxon>Sphingomonadales</taxon>
        <taxon>Sphingomonadaceae</taxon>
        <taxon>Sphingomonas</taxon>
    </lineage>
</organism>
<dbReference type="AlphaFoldDB" id="A0A4Y8ZZE9"/>
<keyword evidence="2" id="KW-1185">Reference proteome</keyword>
<dbReference type="Gene3D" id="3.30.10.10">
    <property type="entry name" value="Trypsin Inhibitor V, subunit A"/>
    <property type="match status" value="1"/>
</dbReference>
<evidence type="ECO:0000313" key="2">
    <source>
        <dbReference type="Proteomes" id="UP000298213"/>
    </source>
</evidence>
<dbReference type="RefSeq" id="WP_135082518.1">
    <property type="nucleotide sequence ID" value="NZ_SPDV01000001.1"/>
</dbReference>
<dbReference type="OrthoDB" id="8724542at2"/>
<name>A0A4Y8ZZE9_9SPHN</name>
<dbReference type="PANTHER" id="PTHR39600:SF1">
    <property type="entry name" value="PEPTIDASE INHIBITOR I78 FAMILY PROTEIN"/>
    <property type="match status" value="1"/>
</dbReference>
<accession>A0A4Y8ZZE9</accession>
<proteinExistence type="predicted"/>
<comment type="caution">
    <text evidence="1">The sequence shown here is derived from an EMBL/GenBank/DDBJ whole genome shotgun (WGS) entry which is preliminary data.</text>
</comment>
<dbReference type="PROSITE" id="PS51257">
    <property type="entry name" value="PROKAR_LIPOPROTEIN"/>
    <property type="match status" value="1"/>
</dbReference>
<dbReference type="PANTHER" id="PTHR39600">
    <property type="entry name" value="PEPTIDASE INHIBITOR I78 FAMILY PROTEIN"/>
    <property type="match status" value="1"/>
</dbReference>
<evidence type="ECO:0008006" key="3">
    <source>
        <dbReference type="Google" id="ProtNLM"/>
    </source>
</evidence>
<sequence length="107" mass="11397">MSRRALPLLLFAAGGCATVPPESAEQNAQAPVPVGEAEGGTACDATQVRHLIGRQQSEAVATEAMRLSGARALRWLRPGSVVTMDYRTDRLNIHVDGKGRITDLRCG</sequence>
<protein>
    <recommendedName>
        <fullName evidence="3">Peptidase inhibitor I78</fullName>
    </recommendedName>
</protein>
<gene>
    <name evidence="1" type="ORF">E2493_00215</name>
</gene>
<dbReference type="Proteomes" id="UP000298213">
    <property type="component" value="Unassembled WGS sequence"/>
</dbReference>
<dbReference type="Pfam" id="PF11720">
    <property type="entry name" value="Inhibitor_I78"/>
    <property type="match status" value="1"/>
</dbReference>